<proteinExistence type="predicted"/>
<evidence type="ECO:0000313" key="1">
    <source>
        <dbReference type="Proteomes" id="UP000095283"/>
    </source>
</evidence>
<accession>A0A1I7WAT3</accession>
<dbReference type="AlphaFoldDB" id="A0A1I7WAT3"/>
<evidence type="ECO:0000313" key="2">
    <source>
        <dbReference type="WBParaSite" id="Hba_01776"/>
    </source>
</evidence>
<keyword evidence="1" id="KW-1185">Reference proteome</keyword>
<name>A0A1I7WAT3_HETBA</name>
<dbReference type="Proteomes" id="UP000095283">
    <property type="component" value="Unplaced"/>
</dbReference>
<dbReference type="WBParaSite" id="Hba_01776">
    <property type="protein sequence ID" value="Hba_01776"/>
    <property type="gene ID" value="Hba_01776"/>
</dbReference>
<organism evidence="1 2">
    <name type="scientific">Heterorhabditis bacteriophora</name>
    <name type="common">Entomopathogenic nematode worm</name>
    <dbReference type="NCBI Taxonomy" id="37862"/>
    <lineage>
        <taxon>Eukaryota</taxon>
        <taxon>Metazoa</taxon>
        <taxon>Ecdysozoa</taxon>
        <taxon>Nematoda</taxon>
        <taxon>Chromadorea</taxon>
        <taxon>Rhabditida</taxon>
        <taxon>Rhabditina</taxon>
        <taxon>Rhabditomorpha</taxon>
        <taxon>Strongyloidea</taxon>
        <taxon>Heterorhabditidae</taxon>
        <taxon>Heterorhabditis</taxon>
    </lineage>
</organism>
<protein>
    <submittedName>
        <fullName evidence="2">Uncharacterized protein</fullName>
    </submittedName>
</protein>
<sequence>MKELSTTLRQLDAINNYSSSLYKCALSIYHRFLWMQLNHNLVSYSELNFIIPIKHSGYETMRMRAVILDHAVPTANYGASKRYFFHEKSCGNFIHSTSSANDTTTADAIHSPYLWFTNTYLRLRNYSTITSTAPAT</sequence>
<reference evidence="2" key="1">
    <citation type="submission" date="2016-11" db="UniProtKB">
        <authorList>
            <consortium name="WormBaseParasite"/>
        </authorList>
    </citation>
    <scope>IDENTIFICATION</scope>
</reference>